<dbReference type="GO" id="GO:0004746">
    <property type="term" value="F:riboflavin synthase activity"/>
    <property type="evidence" value="ECO:0007669"/>
    <property type="project" value="UniProtKB-UniRule"/>
</dbReference>
<comment type="function">
    <text evidence="2">Catalyzes the dismutation of two molecules of 6,7-dimethyl-8-ribityllumazine, resulting in the formation of riboflavin and 5-amino-6-(D-ribitylamino)uracil.</text>
</comment>
<dbReference type="AlphaFoldDB" id="A0A1I7ILF3"/>
<dbReference type="NCBIfam" id="NF009566">
    <property type="entry name" value="PRK13020.1"/>
    <property type="match status" value="1"/>
</dbReference>
<accession>A0A1I7ILF3</accession>
<feature type="repeat" description="Lumazine-binding" evidence="10">
    <location>
        <begin position="97"/>
        <end position="193"/>
    </location>
</feature>
<dbReference type="InterPro" id="IPR026017">
    <property type="entry name" value="Lumazine-bd_dom"/>
</dbReference>
<evidence type="ECO:0000256" key="3">
    <source>
        <dbReference type="ARBA" id="ARBA00004887"/>
    </source>
</evidence>
<gene>
    <name evidence="12" type="ORF">SAMN05216339_10954</name>
</gene>
<evidence type="ECO:0000256" key="9">
    <source>
        <dbReference type="NCBIfam" id="TIGR00187"/>
    </source>
</evidence>
<dbReference type="EMBL" id="FPBL01000009">
    <property type="protein sequence ID" value="SFU73725.1"/>
    <property type="molecule type" value="Genomic_DNA"/>
</dbReference>
<dbReference type="InterPro" id="IPR001783">
    <property type="entry name" value="Lumazine-bd"/>
</dbReference>
<evidence type="ECO:0000256" key="4">
    <source>
        <dbReference type="ARBA" id="ARBA00012827"/>
    </source>
</evidence>
<feature type="repeat" description="Lumazine-binding" evidence="10">
    <location>
        <begin position="1"/>
        <end position="96"/>
    </location>
</feature>
<dbReference type="PIRSF" id="PIRSF000498">
    <property type="entry name" value="Riboflavin_syn_A"/>
    <property type="match status" value="1"/>
</dbReference>
<dbReference type="Pfam" id="PF00677">
    <property type="entry name" value="Lum_binding"/>
    <property type="match status" value="2"/>
</dbReference>
<evidence type="ECO:0000256" key="5">
    <source>
        <dbReference type="ARBA" id="ARBA00013950"/>
    </source>
</evidence>
<dbReference type="Gene3D" id="2.40.30.20">
    <property type="match status" value="2"/>
</dbReference>
<evidence type="ECO:0000256" key="1">
    <source>
        <dbReference type="ARBA" id="ARBA00000968"/>
    </source>
</evidence>
<dbReference type="FunFam" id="2.40.30.20:FF:000004">
    <property type="entry name" value="Riboflavin synthase, alpha subunit"/>
    <property type="match status" value="1"/>
</dbReference>
<evidence type="ECO:0000313" key="12">
    <source>
        <dbReference type="EMBL" id="SFU73725.1"/>
    </source>
</evidence>
<evidence type="ECO:0000256" key="8">
    <source>
        <dbReference type="ARBA" id="ARBA00022737"/>
    </source>
</evidence>
<keyword evidence="7" id="KW-0808">Transferase</keyword>
<evidence type="ECO:0000259" key="11">
    <source>
        <dbReference type="PROSITE" id="PS51177"/>
    </source>
</evidence>
<dbReference type="PROSITE" id="PS51177">
    <property type="entry name" value="LUMAZINE_BIND"/>
    <property type="match status" value="2"/>
</dbReference>
<dbReference type="NCBIfam" id="TIGR00187">
    <property type="entry name" value="ribE"/>
    <property type="match status" value="1"/>
</dbReference>
<evidence type="ECO:0000256" key="6">
    <source>
        <dbReference type="ARBA" id="ARBA00022619"/>
    </source>
</evidence>
<feature type="domain" description="Lumazine-binding" evidence="11">
    <location>
        <begin position="97"/>
        <end position="193"/>
    </location>
</feature>
<sequence length="201" mass="21724">MFTGIIKAVGSIRHVCPKESTVRIHIDPGKLDLTDIAIGDSIAVNGACLTVTAFEEECFTVDVSGETLSCTHGLDIPGNPVNLEKALRFSDRLDGHLVSGHVEGIGEVVQFTQAGDRCLLAIQPPPQLFKYIIPKGSITVDGVSLTVNQVTSERVEINLIPHTLANTTFKQFESGRKVNLETDMIAKYVARLLDQAQGKQA</sequence>
<name>A0A1I7ILF3_9PROT</name>
<dbReference type="InterPro" id="IPR023366">
    <property type="entry name" value="ATP_synth_asu-like_sf"/>
</dbReference>
<dbReference type="PANTHER" id="PTHR21098">
    <property type="entry name" value="RIBOFLAVIN SYNTHASE ALPHA CHAIN"/>
    <property type="match status" value="1"/>
</dbReference>
<dbReference type="SUPFAM" id="SSF63380">
    <property type="entry name" value="Riboflavin synthase domain-like"/>
    <property type="match status" value="2"/>
</dbReference>
<evidence type="ECO:0000313" key="13">
    <source>
        <dbReference type="Proteomes" id="UP000183926"/>
    </source>
</evidence>
<evidence type="ECO:0000256" key="10">
    <source>
        <dbReference type="PROSITE-ProRule" id="PRU00524"/>
    </source>
</evidence>
<reference evidence="12 13" key="1">
    <citation type="submission" date="2016-10" db="EMBL/GenBank/DDBJ databases">
        <authorList>
            <person name="de Groot N.N."/>
        </authorList>
    </citation>
    <scope>NUCLEOTIDE SEQUENCE [LARGE SCALE GENOMIC DNA]</scope>
    <source>
        <strain evidence="12 13">Nm24</strain>
    </source>
</reference>
<dbReference type="InterPro" id="IPR017938">
    <property type="entry name" value="Riboflavin_synthase-like_b-brl"/>
</dbReference>
<dbReference type="OrthoDB" id="9788537at2"/>
<dbReference type="EC" id="2.5.1.9" evidence="4 9"/>
<dbReference type="CDD" id="cd00402">
    <property type="entry name" value="Riboflavin_synthase_like"/>
    <property type="match status" value="1"/>
</dbReference>
<proteinExistence type="predicted"/>
<dbReference type="Proteomes" id="UP000183926">
    <property type="component" value="Unassembled WGS sequence"/>
</dbReference>
<comment type="pathway">
    <text evidence="3">Cofactor biosynthesis; riboflavin biosynthesis; riboflavin from 2-hydroxy-3-oxobutyl phosphate and 5-amino-6-(D-ribitylamino)uracil: step 2/2.</text>
</comment>
<keyword evidence="8" id="KW-0677">Repeat</keyword>
<dbReference type="RefSeq" id="WP_074929066.1">
    <property type="nucleotide sequence ID" value="NZ_FPBL01000009.1"/>
</dbReference>
<feature type="domain" description="Lumazine-binding" evidence="11">
    <location>
        <begin position="1"/>
        <end position="96"/>
    </location>
</feature>
<evidence type="ECO:0000256" key="7">
    <source>
        <dbReference type="ARBA" id="ARBA00022679"/>
    </source>
</evidence>
<dbReference type="GO" id="GO:0009231">
    <property type="term" value="P:riboflavin biosynthetic process"/>
    <property type="evidence" value="ECO:0007669"/>
    <property type="project" value="UniProtKB-KW"/>
</dbReference>
<organism evidence="12 13">
    <name type="scientific">Nitrosomonas eutropha</name>
    <dbReference type="NCBI Taxonomy" id="916"/>
    <lineage>
        <taxon>Bacteria</taxon>
        <taxon>Pseudomonadati</taxon>
        <taxon>Pseudomonadota</taxon>
        <taxon>Betaproteobacteria</taxon>
        <taxon>Nitrosomonadales</taxon>
        <taxon>Nitrosomonadaceae</taxon>
        <taxon>Nitrosomonas</taxon>
    </lineage>
</organism>
<evidence type="ECO:0000256" key="2">
    <source>
        <dbReference type="ARBA" id="ARBA00002803"/>
    </source>
</evidence>
<dbReference type="PANTHER" id="PTHR21098:SF12">
    <property type="entry name" value="RIBOFLAVIN SYNTHASE"/>
    <property type="match status" value="1"/>
</dbReference>
<comment type="catalytic activity">
    <reaction evidence="1">
        <text>2 6,7-dimethyl-8-(1-D-ribityl)lumazine + H(+) = 5-amino-6-(D-ribitylamino)uracil + riboflavin</text>
        <dbReference type="Rhea" id="RHEA:20772"/>
        <dbReference type="ChEBI" id="CHEBI:15378"/>
        <dbReference type="ChEBI" id="CHEBI:15934"/>
        <dbReference type="ChEBI" id="CHEBI:57986"/>
        <dbReference type="ChEBI" id="CHEBI:58201"/>
        <dbReference type="EC" id="2.5.1.9"/>
    </reaction>
</comment>
<dbReference type="NCBIfam" id="NF006767">
    <property type="entry name" value="PRK09289.1"/>
    <property type="match status" value="1"/>
</dbReference>
<keyword evidence="6" id="KW-0686">Riboflavin biosynthesis</keyword>
<protein>
    <recommendedName>
        <fullName evidence="5 9">Riboflavin synthase</fullName>
        <ecNumber evidence="4 9">2.5.1.9</ecNumber>
    </recommendedName>
</protein>